<proteinExistence type="predicted"/>
<dbReference type="OrthoDB" id="7570574at2"/>
<keyword evidence="1" id="KW-1133">Transmembrane helix</keyword>
<evidence type="ECO:0000256" key="1">
    <source>
        <dbReference type="SAM" id="Phobius"/>
    </source>
</evidence>
<protein>
    <submittedName>
        <fullName evidence="2">Uncharacterized protein</fullName>
    </submittedName>
</protein>
<keyword evidence="1" id="KW-0472">Membrane</keyword>
<evidence type="ECO:0000313" key="2">
    <source>
        <dbReference type="EMBL" id="TKD50608.1"/>
    </source>
</evidence>
<dbReference type="AlphaFoldDB" id="A0A4V5PWD3"/>
<comment type="caution">
    <text evidence="2">The sequence shown here is derived from an EMBL/GenBank/DDBJ whole genome shotgun (WGS) entry which is preliminary data.</text>
</comment>
<name>A0A4V5PWD3_9SPHN</name>
<evidence type="ECO:0000313" key="3">
    <source>
        <dbReference type="Proteomes" id="UP000309138"/>
    </source>
</evidence>
<keyword evidence="1" id="KW-0812">Transmembrane</keyword>
<reference evidence="2 3" key="1">
    <citation type="submission" date="2019-04" db="EMBL/GenBank/DDBJ databases">
        <authorList>
            <person name="Yang Y."/>
            <person name="Wei D."/>
        </authorList>
    </citation>
    <scope>NUCLEOTIDE SEQUENCE [LARGE SCALE GENOMIC DNA]</scope>
    <source>
        <strain evidence="2 3">L-1-4w-11</strain>
    </source>
</reference>
<dbReference type="Proteomes" id="UP000309138">
    <property type="component" value="Unassembled WGS sequence"/>
</dbReference>
<organism evidence="2 3">
    <name type="scientific">Sphingomonas baiyangensis</name>
    <dbReference type="NCBI Taxonomy" id="2572576"/>
    <lineage>
        <taxon>Bacteria</taxon>
        <taxon>Pseudomonadati</taxon>
        <taxon>Pseudomonadota</taxon>
        <taxon>Alphaproteobacteria</taxon>
        <taxon>Sphingomonadales</taxon>
        <taxon>Sphingomonadaceae</taxon>
        <taxon>Sphingomonas</taxon>
    </lineage>
</organism>
<feature type="transmembrane region" description="Helical" evidence="1">
    <location>
        <begin position="196"/>
        <end position="214"/>
    </location>
</feature>
<keyword evidence="3" id="KW-1185">Reference proteome</keyword>
<accession>A0A4V5PWD3</accession>
<dbReference type="RefSeq" id="WP_136942552.1">
    <property type="nucleotide sequence ID" value="NZ_SWKR01000002.1"/>
</dbReference>
<gene>
    <name evidence="2" type="ORF">FBR43_07385</name>
</gene>
<dbReference type="EMBL" id="SWKR01000002">
    <property type="protein sequence ID" value="TKD50608.1"/>
    <property type="molecule type" value="Genomic_DNA"/>
</dbReference>
<sequence length="215" mass="23326">MSTLNPDRADNDAASARVLLERYCYGHTPEVEAILRFAHDHHLTEDNLVFLLVAILKVNEGIVGNLLTAITSADRVIDNAKHAGQALRTLSQTEIAQIEAAGIRAAGHLNVAADRLMRTAAKAEGLCAQMLAASGDLKAAHGAFEHAAELTHGRRALDSMIEMIRKQAQADLRGYHVEVVEGLKSEVRRELRGTHAYGLIGLGGWLVAIAVWLWT</sequence>